<evidence type="ECO:0000256" key="5">
    <source>
        <dbReference type="ARBA" id="ARBA00055538"/>
    </source>
</evidence>
<accession>A0A512J3X5</accession>
<reference evidence="9" key="1">
    <citation type="journal article" date="2014" name="Int. J. Syst. Evol. Microbiol.">
        <title>Complete genome of a new Firmicutes species belonging to the dominant human colonic microbiota ('Ruminococcus bicirculans') reveals two chromosomes and a selective capacity to utilize plant glucans.</title>
        <authorList>
            <consortium name="NISC Comparative Sequencing Program"/>
            <person name="Wegmann U."/>
            <person name="Louis P."/>
            <person name="Goesmann A."/>
            <person name="Henrissat B."/>
            <person name="Duncan S.H."/>
            <person name="Flint H.J."/>
        </authorList>
    </citation>
    <scope>NUCLEOTIDE SEQUENCE</scope>
    <source>
        <strain evidence="9">NBRC 107715</strain>
    </source>
</reference>
<dbReference type="InterPro" id="IPR010067">
    <property type="entry name" value="ABC_SsuA_sub-bd"/>
</dbReference>
<dbReference type="Proteomes" id="UP001156856">
    <property type="component" value="Unassembled WGS sequence"/>
</dbReference>
<feature type="domain" description="Solute-binding protein family 3/N-terminal" evidence="7">
    <location>
        <begin position="37"/>
        <end position="257"/>
    </location>
</feature>
<evidence type="ECO:0000259" key="7">
    <source>
        <dbReference type="SMART" id="SM00062"/>
    </source>
</evidence>
<dbReference type="RefSeq" id="WP_147026272.1">
    <property type="nucleotide sequence ID" value="NZ_BJZU01000050.1"/>
</dbReference>
<dbReference type="GO" id="GO:0042626">
    <property type="term" value="F:ATPase-coupled transmembrane transporter activity"/>
    <property type="evidence" value="ECO:0007669"/>
    <property type="project" value="InterPro"/>
</dbReference>
<keyword evidence="11" id="KW-1185">Reference proteome</keyword>
<evidence type="ECO:0000313" key="11">
    <source>
        <dbReference type="Proteomes" id="UP001156856"/>
    </source>
</evidence>
<name>A0A512J3X5_9HYPH</name>
<evidence type="ECO:0000256" key="1">
    <source>
        <dbReference type="ARBA" id="ARBA00004418"/>
    </source>
</evidence>
<evidence type="ECO:0000313" key="8">
    <source>
        <dbReference type="EMBL" id="GEP04651.1"/>
    </source>
</evidence>
<dbReference type="FunFam" id="3.40.190.10:FF:000050">
    <property type="entry name" value="Sulfonate ABC transporter substrate-binding protein"/>
    <property type="match status" value="1"/>
</dbReference>
<evidence type="ECO:0000313" key="10">
    <source>
        <dbReference type="Proteomes" id="UP000321960"/>
    </source>
</evidence>
<dbReference type="Proteomes" id="UP000321960">
    <property type="component" value="Unassembled WGS sequence"/>
</dbReference>
<sequence>MTTPNLSRRRALAATLASALAAALPPVRGARAGTESVLRIGYQRNGILAVAKDQGVVEAALKPLGLEVRWVEFSYGPPLLEALGLGAVAFGQTGDAPPIFAQAAGAGIVYAAAQPKGGSGSAILLPPGSEIRTLADLKGRRVAFAKGSSAHNLLVAALEKAGLTYRDIEPVTLAPADAAAAFSRGSVDAWTVWDPYFAIAEAGAGVRVLAQAAEITPTNNFFLANRAVAQAQPAAVAAIVAVLGQVATWCEGNRGSVAASLSRATGVPLEPMQRAVGRIRFTIGPMAPEVTAEQQRIADRFHGIGVLPRPVRVADIVWAPPGAPGNG</sequence>
<reference evidence="9" key="4">
    <citation type="submission" date="2023-01" db="EMBL/GenBank/DDBJ databases">
        <title>Draft genome sequence of Methylobacterium oxalidis strain NBRC 107715.</title>
        <authorList>
            <person name="Sun Q."/>
            <person name="Mori K."/>
        </authorList>
    </citation>
    <scope>NUCLEOTIDE SEQUENCE</scope>
    <source>
        <strain evidence="9">NBRC 107715</strain>
    </source>
</reference>
<dbReference type="InterPro" id="IPR006311">
    <property type="entry name" value="TAT_signal"/>
</dbReference>
<organism evidence="8 10">
    <name type="scientific">Methylobacterium oxalidis</name>
    <dbReference type="NCBI Taxonomy" id="944322"/>
    <lineage>
        <taxon>Bacteria</taxon>
        <taxon>Pseudomonadati</taxon>
        <taxon>Pseudomonadota</taxon>
        <taxon>Alphaproteobacteria</taxon>
        <taxon>Hyphomicrobiales</taxon>
        <taxon>Methylobacteriaceae</taxon>
        <taxon>Methylobacterium</taxon>
    </lineage>
</organism>
<dbReference type="InterPro" id="IPR001638">
    <property type="entry name" value="Solute-binding_3/MltF_N"/>
</dbReference>
<gene>
    <name evidence="9" type="ORF">GCM10007888_16750</name>
    <name evidence="8" type="ORF">MOX02_26890</name>
</gene>
<comment type="caution">
    <text evidence="8">The sequence shown here is derived from an EMBL/GenBank/DDBJ whole genome shotgun (WGS) entry which is preliminary data.</text>
</comment>
<reference evidence="8 10" key="3">
    <citation type="submission" date="2019-07" db="EMBL/GenBank/DDBJ databases">
        <title>Whole genome shotgun sequence of Methylobacterium oxalidis NBRC 107715.</title>
        <authorList>
            <person name="Hosoyama A."/>
            <person name="Uohara A."/>
            <person name="Ohji S."/>
            <person name="Ichikawa N."/>
        </authorList>
    </citation>
    <scope>NUCLEOTIDE SEQUENCE [LARGE SCALE GENOMIC DNA]</scope>
    <source>
        <strain evidence="8 10">NBRC 107715</strain>
    </source>
</reference>
<dbReference type="GO" id="GO:0016020">
    <property type="term" value="C:membrane"/>
    <property type="evidence" value="ECO:0007669"/>
    <property type="project" value="InterPro"/>
</dbReference>
<dbReference type="InterPro" id="IPR015168">
    <property type="entry name" value="SsuA/THI5"/>
</dbReference>
<comment type="function">
    <text evidence="5">Part of a binding-protein-dependent transport system for aliphatic sulfonates. Putative binding protein.</text>
</comment>
<dbReference type="PANTHER" id="PTHR30024">
    <property type="entry name" value="ALIPHATIC SULFONATES-BINDING PROTEIN-RELATED"/>
    <property type="match status" value="1"/>
</dbReference>
<keyword evidence="4" id="KW-0732">Signal</keyword>
<protein>
    <recommendedName>
        <fullName evidence="6">Putative aliphatic sulfonates-binding protein</fullName>
    </recommendedName>
</protein>
<evidence type="ECO:0000256" key="3">
    <source>
        <dbReference type="ARBA" id="ARBA00022448"/>
    </source>
</evidence>
<evidence type="ECO:0000256" key="4">
    <source>
        <dbReference type="ARBA" id="ARBA00022729"/>
    </source>
</evidence>
<evidence type="ECO:0000256" key="6">
    <source>
        <dbReference type="ARBA" id="ARBA00070228"/>
    </source>
</evidence>
<keyword evidence="3" id="KW-0813">Transport</keyword>
<dbReference type="PROSITE" id="PS51318">
    <property type="entry name" value="TAT"/>
    <property type="match status" value="1"/>
</dbReference>
<evidence type="ECO:0000256" key="2">
    <source>
        <dbReference type="ARBA" id="ARBA00010742"/>
    </source>
</evidence>
<comment type="subcellular location">
    <subcellularLocation>
        <location evidence="1">Periplasm</location>
    </subcellularLocation>
</comment>
<evidence type="ECO:0000313" key="9">
    <source>
        <dbReference type="EMBL" id="GLS63294.1"/>
    </source>
</evidence>
<comment type="similarity">
    <text evidence="2">Belongs to the bacterial solute-binding protein SsuA/TauA family.</text>
</comment>
<dbReference type="SUPFAM" id="SSF53850">
    <property type="entry name" value="Periplasmic binding protein-like II"/>
    <property type="match status" value="1"/>
</dbReference>
<dbReference type="AlphaFoldDB" id="A0A512J3X5"/>
<dbReference type="GO" id="GO:0042597">
    <property type="term" value="C:periplasmic space"/>
    <property type="evidence" value="ECO:0007669"/>
    <property type="project" value="UniProtKB-SubCell"/>
</dbReference>
<dbReference type="PANTHER" id="PTHR30024:SF42">
    <property type="entry name" value="ALIPHATIC SULFONATES-BINDING PROTEIN-RELATED"/>
    <property type="match status" value="1"/>
</dbReference>
<dbReference type="Gene3D" id="3.40.190.10">
    <property type="entry name" value="Periplasmic binding protein-like II"/>
    <property type="match status" value="2"/>
</dbReference>
<proteinExistence type="inferred from homology"/>
<dbReference type="EMBL" id="BSPK01000020">
    <property type="protein sequence ID" value="GLS63294.1"/>
    <property type="molecule type" value="Genomic_DNA"/>
</dbReference>
<dbReference type="Pfam" id="PF09084">
    <property type="entry name" value="NMT1"/>
    <property type="match status" value="1"/>
</dbReference>
<dbReference type="OrthoDB" id="8195871at2"/>
<dbReference type="NCBIfam" id="TIGR01728">
    <property type="entry name" value="SsuA_fam"/>
    <property type="match status" value="1"/>
</dbReference>
<dbReference type="EMBL" id="BJZU01000050">
    <property type="protein sequence ID" value="GEP04651.1"/>
    <property type="molecule type" value="Genomic_DNA"/>
</dbReference>
<dbReference type="SMART" id="SM00062">
    <property type="entry name" value="PBPb"/>
    <property type="match status" value="1"/>
</dbReference>
<reference evidence="11" key="2">
    <citation type="journal article" date="2019" name="Int. J. Syst. Evol. Microbiol.">
        <title>The Global Catalogue of Microorganisms (GCM) 10K type strain sequencing project: providing services to taxonomists for standard genome sequencing and annotation.</title>
        <authorList>
            <consortium name="The Broad Institute Genomics Platform"/>
            <consortium name="The Broad Institute Genome Sequencing Center for Infectious Disease"/>
            <person name="Wu L."/>
            <person name="Ma J."/>
        </authorList>
    </citation>
    <scope>NUCLEOTIDE SEQUENCE [LARGE SCALE GENOMIC DNA]</scope>
    <source>
        <strain evidence="11">NBRC 107715</strain>
    </source>
</reference>